<feature type="non-terminal residue" evidence="2">
    <location>
        <position position="1"/>
    </location>
</feature>
<dbReference type="VEuPathDB" id="VectorBase:ISCW023224"/>
<dbReference type="HOGENOM" id="CLU_2243204_0_0_1"/>
<feature type="region of interest" description="Disordered" evidence="1">
    <location>
        <begin position="1"/>
        <end position="22"/>
    </location>
</feature>
<evidence type="ECO:0000313" key="2">
    <source>
        <dbReference type="EMBL" id="EEC18929.1"/>
    </source>
</evidence>
<proteinExistence type="predicted"/>
<dbReference type="PaxDb" id="6945-B7QJA7"/>
<sequence length="105" mass="11684">GRPRDDCAPRDRARGGKQSERPRCYAARGVSVDGSLDAALTSFSCRGTVPKTRREKEKQRRQQGRGQKRHRRGRAATFQTAGETSRRVVKSPLESSGRSFRAPAD</sequence>
<reference evidence="3" key="2">
    <citation type="submission" date="2020-05" db="UniProtKB">
        <authorList>
            <consortium name="EnsemblMetazoa"/>
        </authorList>
    </citation>
    <scope>IDENTIFICATION</scope>
    <source>
        <strain evidence="3">wikel</strain>
    </source>
</reference>
<dbReference type="EMBL" id="ABJB010523572">
    <property type="status" value="NOT_ANNOTATED_CDS"/>
    <property type="molecule type" value="Genomic_DNA"/>
</dbReference>
<name>B7QJA7_IXOSC</name>
<evidence type="ECO:0000313" key="4">
    <source>
        <dbReference type="Proteomes" id="UP000001555"/>
    </source>
</evidence>
<gene>
    <name evidence="2" type="ORF">IscW_ISCW023224</name>
</gene>
<evidence type="ECO:0000256" key="1">
    <source>
        <dbReference type="SAM" id="MobiDB-lite"/>
    </source>
</evidence>
<evidence type="ECO:0000313" key="3">
    <source>
        <dbReference type="EnsemblMetazoa" id="ISCW023224-PA"/>
    </source>
</evidence>
<dbReference type="Proteomes" id="UP000001555">
    <property type="component" value="Unassembled WGS sequence"/>
</dbReference>
<dbReference type="EMBL" id="DS950928">
    <property type="protein sequence ID" value="EEC18929.1"/>
    <property type="molecule type" value="Genomic_DNA"/>
</dbReference>
<dbReference type="AlphaFoldDB" id="B7QJA7"/>
<feature type="region of interest" description="Disordered" evidence="1">
    <location>
        <begin position="47"/>
        <end position="105"/>
    </location>
</feature>
<accession>B7QJA7</accession>
<feature type="compositionally biased region" description="Basic residues" evidence="1">
    <location>
        <begin position="61"/>
        <end position="74"/>
    </location>
</feature>
<organism>
    <name type="scientific">Ixodes scapularis</name>
    <name type="common">Black-legged tick</name>
    <name type="synonym">Deer tick</name>
    <dbReference type="NCBI Taxonomy" id="6945"/>
    <lineage>
        <taxon>Eukaryota</taxon>
        <taxon>Metazoa</taxon>
        <taxon>Ecdysozoa</taxon>
        <taxon>Arthropoda</taxon>
        <taxon>Chelicerata</taxon>
        <taxon>Arachnida</taxon>
        <taxon>Acari</taxon>
        <taxon>Parasitiformes</taxon>
        <taxon>Ixodida</taxon>
        <taxon>Ixodoidea</taxon>
        <taxon>Ixodidae</taxon>
        <taxon>Ixodinae</taxon>
        <taxon>Ixodes</taxon>
    </lineage>
</organism>
<dbReference type="EnsemblMetazoa" id="ISCW023224-RA">
    <property type="protein sequence ID" value="ISCW023224-PA"/>
    <property type="gene ID" value="ISCW023224"/>
</dbReference>
<dbReference type="VEuPathDB" id="VectorBase:ISCI023224"/>
<protein>
    <submittedName>
        <fullName evidence="2 3">Uncharacterized protein</fullName>
    </submittedName>
</protein>
<feature type="non-terminal residue" evidence="2">
    <location>
        <position position="105"/>
    </location>
</feature>
<reference evidence="2 4" key="1">
    <citation type="submission" date="2008-03" db="EMBL/GenBank/DDBJ databases">
        <title>Annotation of Ixodes scapularis.</title>
        <authorList>
            <consortium name="Ixodes scapularis Genome Project Consortium"/>
            <person name="Caler E."/>
            <person name="Hannick L.I."/>
            <person name="Bidwell S."/>
            <person name="Joardar V."/>
            <person name="Thiagarajan M."/>
            <person name="Amedeo P."/>
            <person name="Galinsky K.J."/>
            <person name="Schobel S."/>
            <person name="Inman J."/>
            <person name="Hostetler J."/>
            <person name="Miller J."/>
            <person name="Hammond M."/>
            <person name="Megy K."/>
            <person name="Lawson D."/>
            <person name="Kodira C."/>
            <person name="Sutton G."/>
            <person name="Meyer J."/>
            <person name="Hill C.A."/>
            <person name="Birren B."/>
            <person name="Nene V."/>
            <person name="Collins F."/>
            <person name="Alarcon-Chaidez F."/>
            <person name="Wikel S."/>
            <person name="Strausberg R."/>
        </authorList>
    </citation>
    <scope>NUCLEOTIDE SEQUENCE [LARGE SCALE GENOMIC DNA]</scope>
    <source>
        <strain evidence="4">Wikel</strain>
        <strain evidence="2">Wikel colony</strain>
    </source>
</reference>
<dbReference type="InParanoid" id="B7QJA7"/>
<keyword evidence="4" id="KW-1185">Reference proteome</keyword>